<protein>
    <submittedName>
        <fullName evidence="1">Uncharacterized protein</fullName>
    </submittedName>
</protein>
<proteinExistence type="predicted"/>
<dbReference type="EMBL" id="BTGU01004964">
    <property type="protein sequence ID" value="GMN34439.1"/>
    <property type="molecule type" value="Genomic_DNA"/>
</dbReference>
<evidence type="ECO:0000313" key="2">
    <source>
        <dbReference type="Proteomes" id="UP001187192"/>
    </source>
</evidence>
<evidence type="ECO:0000313" key="1">
    <source>
        <dbReference type="EMBL" id="GMN34439.1"/>
    </source>
</evidence>
<sequence>MSPFMCQRPQAVPDPVLCVLSCIREPVCSSELQCATYAISSAHQPTLATCPVGPARAAAR</sequence>
<dbReference type="Proteomes" id="UP001187192">
    <property type="component" value="Unassembled WGS sequence"/>
</dbReference>
<reference evidence="1" key="1">
    <citation type="submission" date="2023-07" db="EMBL/GenBank/DDBJ databases">
        <title>draft genome sequence of fig (Ficus carica).</title>
        <authorList>
            <person name="Takahashi T."/>
            <person name="Nishimura K."/>
        </authorList>
    </citation>
    <scope>NUCLEOTIDE SEQUENCE</scope>
</reference>
<organism evidence="1 2">
    <name type="scientific">Ficus carica</name>
    <name type="common">Common fig</name>
    <dbReference type="NCBI Taxonomy" id="3494"/>
    <lineage>
        <taxon>Eukaryota</taxon>
        <taxon>Viridiplantae</taxon>
        <taxon>Streptophyta</taxon>
        <taxon>Embryophyta</taxon>
        <taxon>Tracheophyta</taxon>
        <taxon>Spermatophyta</taxon>
        <taxon>Magnoliopsida</taxon>
        <taxon>eudicotyledons</taxon>
        <taxon>Gunneridae</taxon>
        <taxon>Pentapetalae</taxon>
        <taxon>rosids</taxon>
        <taxon>fabids</taxon>
        <taxon>Rosales</taxon>
        <taxon>Moraceae</taxon>
        <taxon>Ficeae</taxon>
        <taxon>Ficus</taxon>
    </lineage>
</organism>
<gene>
    <name evidence="1" type="ORF">TIFTF001_046812</name>
</gene>
<dbReference type="AlphaFoldDB" id="A0AA87ZCJ1"/>
<name>A0AA87ZCJ1_FICCA</name>
<keyword evidence="2" id="KW-1185">Reference proteome</keyword>
<comment type="caution">
    <text evidence="1">The sequence shown here is derived from an EMBL/GenBank/DDBJ whole genome shotgun (WGS) entry which is preliminary data.</text>
</comment>
<accession>A0AA87ZCJ1</accession>